<sequence>MLNILIIVISMVTLALMTSDPRASAQKTEQSAWQQASTDIQDLAAKAELASKAKNKTEQT</sequence>
<proteinExistence type="predicted"/>
<evidence type="ECO:0000313" key="2">
    <source>
        <dbReference type="Proteomes" id="UP000199035"/>
    </source>
</evidence>
<accession>A0A1H3KWF0</accession>
<dbReference type="RefSeq" id="WP_086184102.1">
    <property type="nucleotide sequence ID" value="NZ_FNPK01000014.1"/>
</dbReference>
<gene>
    <name evidence="1" type="ORF">SAMN05421643_11453</name>
</gene>
<dbReference type="AlphaFoldDB" id="A0A1H3KWF0"/>
<dbReference type="Proteomes" id="UP000199035">
    <property type="component" value="Unassembled WGS sequence"/>
</dbReference>
<protein>
    <submittedName>
        <fullName evidence="1">Uncharacterized protein</fullName>
    </submittedName>
</protein>
<organism evidence="1 2">
    <name type="scientific">Acinetobacter kyonggiensis</name>
    <dbReference type="NCBI Taxonomy" id="595670"/>
    <lineage>
        <taxon>Bacteria</taxon>
        <taxon>Pseudomonadati</taxon>
        <taxon>Pseudomonadota</taxon>
        <taxon>Gammaproteobacteria</taxon>
        <taxon>Moraxellales</taxon>
        <taxon>Moraxellaceae</taxon>
        <taxon>Acinetobacter</taxon>
    </lineage>
</organism>
<keyword evidence="2" id="KW-1185">Reference proteome</keyword>
<dbReference type="EMBL" id="FNPK01000014">
    <property type="protein sequence ID" value="SDY56058.1"/>
    <property type="molecule type" value="Genomic_DNA"/>
</dbReference>
<name>A0A1H3KWF0_9GAMM</name>
<evidence type="ECO:0000313" key="1">
    <source>
        <dbReference type="EMBL" id="SDY56058.1"/>
    </source>
</evidence>
<reference evidence="2" key="1">
    <citation type="submission" date="2016-10" db="EMBL/GenBank/DDBJ databases">
        <authorList>
            <person name="Varghese N."/>
            <person name="Submissions S."/>
        </authorList>
    </citation>
    <scope>NUCLEOTIDE SEQUENCE [LARGE SCALE GENOMIC DNA]</scope>
    <source>
        <strain evidence="2">ANC 5109</strain>
    </source>
</reference>